<evidence type="ECO:0008006" key="4">
    <source>
        <dbReference type="Google" id="ProtNLM"/>
    </source>
</evidence>
<evidence type="ECO:0000256" key="1">
    <source>
        <dbReference type="SAM" id="SignalP"/>
    </source>
</evidence>
<accession>A0A9Q0APV1</accession>
<evidence type="ECO:0000313" key="2">
    <source>
        <dbReference type="EMBL" id="KAI1870959.1"/>
    </source>
</evidence>
<evidence type="ECO:0000313" key="3">
    <source>
        <dbReference type="Proteomes" id="UP000829685"/>
    </source>
</evidence>
<dbReference type="AlphaFoldDB" id="A0A9Q0APV1"/>
<organism evidence="2 3">
    <name type="scientific">Neoarthrinium moseri</name>
    <dbReference type="NCBI Taxonomy" id="1658444"/>
    <lineage>
        <taxon>Eukaryota</taxon>
        <taxon>Fungi</taxon>
        <taxon>Dikarya</taxon>
        <taxon>Ascomycota</taxon>
        <taxon>Pezizomycotina</taxon>
        <taxon>Sordariomycetes</taxon>
        <taxon>Xylariomycetidae</taxon>
        <taxon>Amphisphaeriales</taxon>
        <taxon>Apiosporaceae</taxon>
        <taxon>Neoarthrinium</taxon>
    </lineage>
</organism>
<dbReference type="Proteomes" id="UP000829685">
    <property type="component" value="Unassembled WGS sequence"/>
</dbReference>
<dbReference type="EMBL" id="JAFIMR010000013">
    <property type="protein sequence ID" value="KAI1870959.1"/>
    <property type="molecule type" value="Genomic_DNA"/>
</dbReference>
<gene>
    <name evidence="2" type="ORF">JX265_005999</name>
</gene>
<name>A0A9Q0APV1_9PEZI</name>
<feature type="signal peptide" evidence="1">
    <location>
        <begin position="1"/>
        <end position="19"/>
    </location>
</feature>
<keyword evidence="3" id="KW-1185">Reference proteome</keyword>
<protein>
    <recommendedName>
        <fullName evidence="4">Apple domain-containing protein</fullName>
    </recommendedName>
</protein>
<reference evidence="2" key="1">
    <citation type="submission" date="2021-03" db="EMBL/GenBank/DDBJ databases">
        <title>Revisited historic fungal species revealed as producer of novel bioactive compounds through whole genome sequencing and comparative genomics.</title>
        <authorList>
            <person name="Vignolle G.A."/>
            <person name="Hochenegger N."/>
            <person name="Mach R.L."/>
            <person name="Mach-Aigner A.R."/>
            <person name="Javad Rahimi M."/>
            <person name="Salim K.A."/>
            <person name="Chan C.M."/>
            <person name="Lim L.B.L."/>
            <person name="Cai F."/>
            <person name="Druzhinina I.S."/>
            <person name="U'Ren J.M."/>
            <person name="Derntl C."/>
        </authorList>
    </citation>
    <scope>NUCLEOTIDE SEQUENCE</scope>
    <source>
        <strain evidence="2">TUCIM 5799</strain>
    </source>
</reference>
<sequence length="399" mass="41440">MKAKVVWFMLLSGLEAVVAIAPRCEAPASSCQVVPASSSQICSSIIAARATSFVTCEAARETITSFSTITETPIITLTTVAQNAVVTSSNTMTLTVIVPPTHTDTAVLWNTASTTVVLASTETNIGTTTVTVTSVKTNTAATTIISRSTSASTVSWAPETCPTAVKRSGRCRGVAIPRDCSCFLTSTVSSQPTSTELLTVTATAAVQTVPYTATPTDAASRIDVTLTIVESVAASAPTQTVTSTTTTTFTETAVATTTITVTLTASADATALVNQTATATTVAATTRTEDPCDATNVSKYLVAGIPSNANVVWGFRGDGFNDLGNCCFNCNINSDCAYWRLSNDGSICETYFVRFNTPAEGCTTTRCSRGHPVLAISSGNDGWTYGMGFCGNFGSTWMG</sequence>
<feature type="chain" id="PRO_5040487308" description="Apple domain-containing protein" evidence="1">
    <location>
        <begin position="20"/>
        <end position="399"/>
    </location>
</feature>
<comment type="caution">
    <text evidence="2">The sequence shown here is derived from an EMBL/GenBank/DDBJ whole genome shotgun (WGS) entry which is preliminary data.</text>
</comment>
<proteinExistence type="predicted"/>
<keyword evidence="1" id="KW-0732">Signal</keyword>